<dbReference type="Proteomes" id="UP000568839">
    <property type="component" value="Unassembled WGS sequence"/>
</dbReference>
<evidence type="ECO:0000256" key="1">
    <source>
        <dbReference type="SAM" id="MobiDB-lite"/>
    </source>
</evidence>
<proteinExistence type="predicted"/>
<feature type="region of interest" description="Disordered" evidence="1">
    <location>
        <begin position="49"/>
        <end position="108"/>
    </location>
</feature>
<keyword evidence="3" id="KW-1185">Reference proteome</keyword>
<protein>
    <submittedName>
        <fullName evidence="2">Uncharacterized protein</fullName>
    </submittedName>
</protein>
<gene>
    <name evidence="2" type="ORF">HNR44_000396</name>
</gene>
<reference evidence="2 3" key="1">
    <citation type="submission" date="2020-08" db="EMBL/GenBank/DDBJ databases">
        <title>Genomic Encyclopedia of Type Strains, Phase IV (KMG-IV): sequencing the most valuable type-strain genomes for metagenomic binning, comparative biology and taxonomic classification.</title>
        <authorList>
            <person name="Goeker M."/>
        </authorList>
    </citation>
    <scope>NUCLEOTIDE SEQUENCE [LARGE SCALE GENOMIC DNA]</scope>
    <source>
        <strain evidence="2 3">DSM 21769</strain>
    </source>
</reference>
<accession>A0A841PHT3</accession>
<dbReference type="RefSeq" id="WP_184402439.1">
    <property type="nucleotide sequence ID" value="NZ_JACHHJ010000001.1"/>
</dbReference>
<comment type="caution">
    <text evidence="2">The sequence shown here is derived from an EMBL/GenBank/DDBJ whole genome shotgun (WGS) entry which is preliminary data.</text>
</comment>
<evidence type="ECO:0000313" key="3">
    <source>
        <dbReference type="Proteomes" id="UP000568839"/>
    </source>
</evidence>
<dbReference type="EMBL" id="JACHHJ010000001">
    <property type="protein sequence ID" value="MBB6448447.1"/>
    <property type="molecule type" value="Genomic_DNA"/>
</dbReference>
<sequence>MMAKGKIIWGTVAAVAAGAGYLIKNPDQRAKLVGSTKKQWAKISDMVGEKEEEVPLEQRIGHPDPLDINDNEMVAEGSTYSVDYYNKEHENEDTSTSSLDNTEVQRHH</sequence>
<dbReference type="AlphaFoldDB" id="A0A841PHT3"/>
<organism evidence="2 3">
    <name type="scientific">Geomicrobium halophilum</name>
    <dbReference type="NCBI Taxonomy" id="549000"/>
    <lineage>
        <taxon>Bacteria</taxon>
        <taxon>Bacillati</taxon>
        <taxon>Bacillota</taxon>
        <taxon>Bacilli</taxon>
        <taxon>Bacillales</taxon>
        <taxon>Geomicrobium</taxon>
    </lineage>
</organism>
<name>A0A841PHT3_9BACL</name>
<evidence type="ECO:0000313" key="2">
    <source>
        <dbReference type="EMBL" id="MBB6448447.1"/>
    </source>
</evidence>